<name>A0A4Z2I838_9TELE</name>
<organism evidence="2 3">
    <name type="scientific">Liparis tanakae</name>
    <name type="common">Tanaka's snailfish</name>
    <dbReference type="NCBI Taxonomy" id="230148"/>
    <lineage>
        <taxon>Eukaryota</taxon>
        <taxon>Metazoa</taxon>
        <taxon>Chordata</taxon>
        <taxon>Craniata</taxon>
        <taxon>Vertebrata</taxon>
        <taxon>Euteleostomi</taxon>
        <taxon>Actinopterygii</taxon>
        <taxon>Neopterygii</taxon>
        <taxon>Teleostei</taxon>
        <taxon>Neoteleostei</taxon>
        <taxon>Acanthomorphata</taxon>
        <taxon>Eupercaria</taxon>
        <taxon>Perciformes</taxon>
        <taxon>Cottioidei</taxon>
        <taxon>Cottales</taxon>
        <taxon>Liparidae</taxon>
        <taxon>Liparis</taxon>
    </lineage>
</organism>
<evidence type="ECO:0000256" key="1">
    <source>
        <dbReference type="SAM" id="MobiDB-lite"/>
    </source>
</evidence>
<accession>A0A4Z2I838</accession>
<dbReference type="EMBL" id="SRLO01000118">
    <property type="protein sequence ID" value="TNN74020.1"/>
    <property type="molecule type" value="Genomic_DNA"/>
</dbReference>
<dbReference type="Proteomes" id="UP000314294">
    <property type="component" value="Unassembled WGS sequence"/>
</dbReference>
<evidence type="ECO:0000313" key="2">
    <source>
        <dbReference type="EMBL" id="TNN74020.1"/>
    </source>
</evidence>
<dbReference type="AlphaFoldDB" id="A0A4Z2I838"/>
<protein>
    <submittedName>
        <fullName evidence="2">Uncharacterized protein</fullName>
    </submittedName>
</protein>
<feature type="compositionally biased region" description="Acidic residues" evidence="1">
    <location>
        <begin position="116"/>
        <end position="125"/>
    </location>
</feature>
<feature type="region of interest" description="Disordered" evidence="1">
    <location>
        <begin position="96"/>
        <end position="149"/>
    </location>
</feature>
<comment type="caution">
    <text evidence="2">The sequence shown here is derived from an EMBL/GenBank/DDBJ whole genome shotgun (WGS) entry which is preliminary data.</text>
</comment>
<sequence length="149" mass="16861">MSVYLGTIPLLSGHGSGDALYSQSQEERKRRPESGFCSAHNYARLISSEPRETKLIIYASWNTVNAHERATCPPLLVEKILMVPPHCFTYQRNHRADTSWGSEHGEPSRGPLWESETQEEEEEEEIQQKLGDSIAHRVSSPGRQDTPDE</sequence>
<reference evidence="2 3" key="1">
    <citation type="submission" date="2019-03" db="EMBL/GenBank/DDBJ databases">
        <title>First draft genome of Liparis tanakae, snailfish: a comprehensive survey of snailfish specific genes.</title>
        <authorList>
            <person name="Kim W."/>
            <person name="Song I."/>
            <person name="Jeong J.-H."/>
            <person name="Kim D."/>
            <person name="Kim S."/>
            <person name="Ryu S."/>
            <person name="Song J.Y."/>
            <person name="Lee S.K."/>
        </authorList>
    </citation>
    <scope>NUCLEOTIDE SEQUENCE [LARGE SCALE GENOMIC DNA]</scope>
    <source>
        <tissue evidence="2">Muscle</tissue>
    </source>
</reference>
<evidence type="ECO:0000313" key="3">
    <source>
        <dbReference type="Proteomes" id="UP000314294"/>
    </source>
</evidence>
<gene>
    <name evidence="2" type="ORF">EYF80_015661</name>
</gene>
<proteinExistence type="predicted"/>
<keyword evidence="3" id="KW-1185">Reference proteome</keyword>